<dbReference type="InterPro" id="IPR013083">
    <property type="entry name" value="Znf_RING/FYVE/PHD"/>
</dbReference>
<dbReference type="PROSITE" id="PS50089">
    <property type="entry name" value="ZF_RING_2"/>
    <property type="match status" value="1"/>
</dbReference>
<accession>A0A6C0LUT7</accession>
<feature type="transmembrane region" description="Helical" evidence="4">
    <location>
        <begin position="91"/>
        <end position="117"/>
    </location>
</feature>
<name>A0A6C0LUT7_9ZZZZ</name>
<organism evidence="6">
    <name type="scientific">viral metagenome</name>
    <dbReference type="NCBI Taxonomy" id="1070528"/>
    <lineage>
        <taxon>unclassified sequences</taxon>
        <taxon>metagenomes</taxon>
        <taxon>organismal metagenomes</taxon>
    </lineage>
</organism>
<dbReference type="SUPFAM" id="SSF57850">
    <property type="entry name" value="RING/U-box"/>
    <property type="match status" value="1"/>
</dbReference>
<sequence length="125" mass="14987">MITDTDCIICMDRPPVNDERISCSHSNQFCKECLDSCIYYNLIECPICKARMNNVTHVYPHAQLIVPDYHSHGIVIHIRPNRRQYREISEFASFILLSFSFCIFMRFMIYPMIYHIYTLELHQFR</sequence>
<protein>
    <recommendedName>
        <fullName evidence="5">RING-type domain-containing protein</fullName>
    </recommendedName>
</protein>
<keyword evidence="4" id="KW-0472">Membrane</keyword>
<proteinExistence type="predicted"/>
<evidence type="ECO:0000259" key="5">
    <source>
        <dbReference type="PROSITE" id="PS50089"/>
    </source>
</evidence>
<keyword evidence="4" id="KW-0812">Transmembrane</keyword>
<dbReference type="InterPro" id="IPR001841">
    <property type="entry name" value="Znf_RING"/>
</dbReference>
<evidence type="ECO:0000256" key="2">
    <source>
        <dbReference type="ARBA" id="ARBA00022771"/>
    </source>
</evidence>
<keyword evidence="2" id="KW-0863">Zinc-finger</keyword>
<dbReference type="Gene3D" id="3.30.40.10">
    <property type="entry name" value="Zinc/RING finger domain, C3HC4 (zinc finger)"/>
    <property type="match status" value="1"/>
</dbReference>
<evidence type="ECO:0000256" key="3">
    <source>
        <dbReference type="ARBA" id="ARBA00022833"/>
    </source>
</evidence>
<keyword evidence="4" id="KW-1133">Transmembrane helix</keyword>
<dbReference type="Pfam" id="PF00097">
    <property type="entry name" value="zf-C3HC4"/>
    <property type="match status" value="1"/>
</dbReference>
<dbReference type="EMBL" id="MN740562">
    <property type="protein sequence ID" value="QHU33775.1"/>
    <property type="molecule type" value="Genomic_DNA"/>
</dbReference>
<keyword evidence="3" id="KW-0862">Zinc</keyword>
<keyword evidence="1" id="KW-0479">Metal-binding</keyword>
<evidence type="ECO:0000313" key="6">
    <source>
        <dbReference type="EMBL" id="QHU33775.1"/>
    </source>
</evidence>
<evidence type="ECO:0000256" key="4">
    <source>
        <dbReference type="SAM" id="Phobius"/>
    </source>
</evidence>
<evidence type="ECO:0000256" key="1">
    <source>
        <dbReference type="ARBA" id="ARBA00022723"/>
    </source>
</evidence>
<feature type="domain" description="RING-type" evidence="5">
    <location>
        <begin position="7"/>
        <end position="49"/>
    </location>
</feature>
<dbReference type="GO" id="GO:0008270">
    <property type="term" value="F:zinc ion binding"/>
    <property type="evidence" value="ECO:0007669"/>
    <property type="project" value="UniProtKB-KW"/>
</dbReference>
<dbReference type="AlphaFoldDB" id="A0A6C0LUT7"/>
<reference evidence="6" key="1">
    <citation type="journal article" date="2020" name="Nature">
        <title>Giant virus diversity and host interactions through global metagenomics.</title>
        <authorList>
            <person name="Schulz F."/>
            <person name="Roux S."/>
            <person name="Paez-Espino D."/>
            <person name="Jungbluth S."/>
            <person name="Walsh D.A."/>
            <person name="Denef V.J."/>
            <person name="McMahon K.D."/>
            <person name="Konstantinidis K.T."/>
            <person name="Eloe-Fadrosh E.A."/>
            <person name="Kyrpides N.C."/>
            <person name="Woyke T."/>
        </authorList>
    </citation>
    <scope>NUCLEOTIDE SEQUENCE</scope>
    <source>
        <strain evidence="6">GVMAG-S-1016704-121</strain>
    </source>
</reference>
<dbReference type="InterPro" id="IPR018957">
    <property type="entry name" value="Znf_C3HC4_RING-type"/>
</dbReference>